<name>A0A100WV35_MYCFO</name>
<proteinExistence type="predicted"/>
<dbReference type="Proteomes" id="UP000069705">
    <property type="component" value="Unassembled WGS sequence"/>
</dbReference>
<sequence>MADASEHPGALHAYAQQVLAGTGLTETDACASTAADDEGSAAHALQHGWELARRAAKVTL</sequence>
<dbReference type="EMBL" id="BCSZ01000052">
    <property type="protein sequence ID" value="GAT04985.1"/>
    <property type="molecule type" value="Genomic_DNA"/>
</dbReference>
<accession>A0A100WV35</accession>
<organism evidence="1 2">
    <name type="scientific">Mycolicibacterium fortuitum subsp. acetamidolyticum</name>
    <dbReference type="NCBI Taxonomy" id="144550"/>
    <lineage>
        <taxon>Bacteria</taxon>
        <taxon>Bacillati</taxon>
        <taxon>Actinomycetota</taxon>
        <taxon>Actinomycetes</taxon>
        <taxon>Mycobacteriales</taxon>
        <taxon>Mycobacteriaceae</taxon>
        <taxon>Mycolicibacterium</taxon>
    </lineage>
</organism>
<reference evidence="2" key="2">
    <citation type="submission" date="2016-02" db="EMBL/GenBank/DDBJ databases">
        <title>Draft genome sequence of five rapidly growing Mycobacterium species.</title>
        <authorList>
            <person name="Katahira K."/>
            <person name="Gotou Y."/>
            <person name="Iida K."/>
            <person name="Ogura Y."/>
            <person name="Hayashi T."/>
        </authorList>
    </citation>
    <scope>NUCLEOTIDE SEQUENCE [LARGE SCALE GENOMIC DNA]</scope>
    <source>
        <strain evidence="2">JCM6368</strain>
    </source>
</reference>
<comment type="caution">
    <text evidence="1">The sequence shown here is derived from an EMBL/GenBank/DDBJ whole genome shotgun (WGS) entry which is preliminary data.</text>
</comment>
<evidence type="ECO:0000313" key="2">
    <source>
        <dbReference type="Proteomes" id="UP000069705"/>
    </source>
</evidence>
<dbReference type="RefSeq" id="WP_061264957.1">
    <property type="nucleotide sequence ID" value="NZ_BCSZ01000052.1"/>
</dbReference>
<gene>
    <name evidence="1" type="ORF">RMCFA_5096</name>
</gene>
<evidence type="ECO:0000313" key="1">
    <source>
        <dbReference type="EMBL" id="GAT04985.1"/>
    </source>
</evidence>
<reference evidence="1 2" key="1">
    <citation type="journal article" date="2016" name="Genome Announc.">
        <title>Draft Genome Sequences of Five Rapidly Growing Mycobacterium Species, M. thermoresistibile, M. fortuitum subsp. acetamidolyticum, M. canariasense, M. brisbanense, and M. novocastrense.</title>
        <authorList>
            <person name="Katahira K."/>
            <person name="Ogura Y."/>
            <person name="Gotoh Y."/>
            <person name="Hayashi T."/>
        </authorList>
    </citation>
    <scope>NUCLEOTIDE SEQUENCE [LARGE SCALE GENOMIC DNA]</scope>
    <source>
        <strain evidence="1 2">JCM6368</strain>
    </source>
</reference>
<protein>
    <submittedName>
        <fullName evidence="1">Uncharacterized protein</fullName>
    </submittedName>
</protein>
<dbReference type="AlphaFoldDB" id="A0A100WV35"/>